<name>A0AAP0RGW0_LIQFO</name>
<dbReference type="EMBL" id="JBBPBK010000010">
    <property type="protein sequence ID" value="KAK9277632.1"/>
    <property type="molecule type" value="Genomic_DNA"/>
</dbReference>
<sequence>MIATNGTIYWRISFGSSAITREEELIVSFDTEHEKFRTLSYPANLPYINKKKTRIMELGGRLCLVDIKSASVSSTMVIWTLKDYDNCIWVKGYSIDMAANWDIRFVLIAKDYEQWRNNFGPN</sequence>
<comment type="caution">
    <text evidence="2">The sequence shown here is derived from an EMBL/GenBank/DDBJ whole genome shotgun (WGS) entry which is preliminary data.</text>
</comment>
<reference evidence="2 3" key="1">
    <citation type="journal article" date="2024" name="Plant J.">
        <title>Genome sequences and population genomics reveal climatic adaptation and genomic divergence between two closely related sweetgum species.</title>
        <authorList>
            <person name="Xu W.Q."/>
            <person name="Ren C.Q."/>
            <person name="Zhang X.Y."/>
            <person name="Comes H.P."/>
            <person name="Liu X.H."/>
            <person name="Li Y.G."/>
            <person name="Kettle C.J."/>
            <person name="Jalonen R."/>
            <person name="Gaisberger H."/>
            <person name="Ma Y.Z."/>
            <person name="Qiu Y.X."/>
        </authorList>
    </citation>
    <scope>NUCLEOTIDE SEQUENCE [LARGE SCALE GENOMIC DNA]</scope>
    <source>
        <strain evidence="2">Hangzhou</strain>
    </source>
</reference>
<dbReference type="InterPro" id="IPR017451">
    <property type="entry name" value="F-box-assoc_interact_dom"/>
</dbReference>
<gene>
    <name evidence="2" type="ORF">L1049_007178</name>
</gene>
<evidence type="ECO:0000313" key="3">
    <source>
        <dbReference type="Proteomes" id="UP001415857"/>
    </source>
</evidence>
<dbReference type="AlphaFoldDB" id="A0AAP0RGW0"/>
<dbReference type="InterPro" id="IPR013187">
    <property type="entry name" value="F-box-assoc_dom_typ3"/>
</dbReference>
<proteinExistence type="predicted"/>
<dbReference type="Proteomes" id="UP001415857">
    <property type="component" value="Unassembled WGS sequence"/>
</dbReference>
<keyword evidence="3" id="KW-1185">Reference proteome</keyword>
<organism evidence="2 3">
    <name type="scientific">Liquidambar formosana</name>
    <name type="common">Formosan gum</name>
    <dbReference type="NCBI Taxonomy" id="63359"/>
    <lineage>
        <taxon>Eukaryota</taxon>
        <taxon>Viridiplantae</taxon>
        <taxon>Streptophyta</taxon>
        <taxon>Embryophyta</taxon>
        <taxon>Tracheophyta</taxon>
        <taxon>Spermatophyta</taxon>
        <taxon>Magnoliopsida</taxon>
        <taxon>eudicotyledons</taxon>
        <taxon>Gunneridae</taxon>
        <taxon>Pentapetalae</taxon>
        <taxon>Saxifragales</taxon>
        <taxon>Altingiaceae</taxon>
        <taxon>Liquidambar</taxon>
    </lineage>
</organism>
<accession>A0AAP0RGW0</accession>
<protein>
    <recommendedName>
        <fullName evidence="1">F-box associated beta-propeller type 3 domain-containing protein</fullName>
    </recommendedName>
</protein>
<dbReference type="Pfam" id="PF08268">
    <property type="entry name" value="FBA_3"/>
    <property type="match status" value="1"/>
</dbReference>
<dbReference type="NCBIfam" id="TIGR01640">
    <property type="entry name" value="F_box_assoc_1"/>
    <property type="match status" value="1"/>
</dbReference>
<feature type="domain" description="F-box associated beta-propeller type 3" evidence="1">
    <location>
        <begin position="2"/>
        <end position="92"/>
    </location>
</feature>
<evidence type="ECO:0000259" key="1">
    <source>
        <dbReference type="Pfam" id="PF08268"/>
    </source>
</evidence>
<evidence type="ECO:0000313" key="2">
    <source>
        <dbReference type="EMBL" id="KAK9277632.1"/>
    </source>
</evidence>